<evidence type="ECO:0000256" key="4">
    <source>
        <dbReference type="ARBA" id="ARBA00023136"/>
    </source>
</evidence>
<reference evidence="7" key="1">
    <citation type="submission" date="2023-08" db="EMBL/GenBank/DDBJ databases">
        <authorList>
            <person name="Audoor S."/>
            <person name="Bilcke G."/>
        </authorList>
    </citation>
    <scope>NUCLEOTIDE SEQUENCE</scope>
</reference>
<accession>A0AAD2CKX0</accession>
<feature type="compositionally biased region" description="Low complexity" evidence="5">
    <location>
        <begin position="286"/>
        <end position="295"/>
    </location>
</feature>
<feature type="compositionally biased region" description="Polar residues" evidence="5">
    <location>
        <begin position="478"/>
        <end position="488"/>
    </location>
</feature>
<organism evidence="7 8">
    <name type="scientific">Cylindrotheca closterium</name>
    <dbReference type="NCBI Taxonomy" id="2856"/>
    <lineage>
        <taxon>Eukaryota</taxon>
        <taxon>Sar</taxon>
        <taxon>Stramenopiles</taxon>
        <taxon>Ochrophyta</taxon>
        <taxon>Bacillariophyta</taxon>
        <taxon>Bacillariophyceae</taxon>
        <taxon>Bacillariophycidae</taxon>
        <taxon>Bacillariales</taxon>
        <taxon>Bacillariaceae</taxon>
        <taxon>Cylindrotheca</taxon>
    </lineage>
</organism>
<name>A0AAD2CKX0_9STRA</name>
<feature type="transmembrane region" description="Helical" evidence="6">
    <location>
        <begin position="35"/>
        <end position="56"/>
    </location>
</feature>
<keyword evidence="3 6" id="KW-1133">Transmembrane helix</keyword>
<evidence type="ECO:0000256" key="3">
    <source>
        <dbReference type="ARBA" id="ARBA00022989"/>
    </source>
</evidence>
<feature type="transmembrane region" description="Helical" evidence="6">
    <location>
        <begin position="132"/>
        <end position="149"/>
    </location>
</feature>
<dbReference type="GO" id="GO:0004930">
    <property type="term" value="F:G protein-coupled receptor activity"/>
    <property type="evidence" value="ECO:0007669"/>
    <property type="project" value="TreeGrafter"/>
</dbReference>
<dbReference type="EMBL" id="CAKOGP040000668">
    <property type="protein sequence ID" value="CAJ1937660.1"/>
    <property type="molecule type" value="Genomic_DNA"/>
</dbReference>
<gene>
    <name evidence="7" type="ORF">CYCCA115_LOCUS5755</name>
</gene>
<evidence type="ECO:0000256" key="1">
    <source>
        <dbReference type="ARBA" id="ARBA00004141"/>
    </source>
</evidence>
<dbReference type="AlphaFoldDB" id="A0AAD2CKX0"/>
<feature type="transmembrane region" description="Helical" evidence="6">
    <location>
        <begin position="214"/>
        <end position="240"/>
    </location>
</feature>
<feature type="transmembrane region" description="Helical" evidence="6">
    <location>
        <begin position="77"/>
        <end position="96"/>
    </location>
</feature>
<proteinExistence type="predicted"/>
<comment type="subcellular location">
    <subcellularLocation>
        <location evidence="1">Membrane</location>
        <topology evidence="1">Multi-pass membrane protein</topology>
    </subcellularLocation>
</comment>
<evidence type="ECO:0000256" key="5">
    <source>
        <dbReference type="SAM" id="MobiDB-lite"/>
    </source>
</evidence>
<evidence type="ECO:0000256" key="2">
    <source>
        <dbReference type="ARBA" id="ARBA00022692"/>
    </source>
</evidence>
<feature type="transmembrane region" description="Helical" evidence="6">
    <location>
        <begin position="357"/>
        <end position="381"/>
    </location>
</feature>
<dbReference type="GO" id="GO:0005886">
    <property type="term" value="C:plasma membrane"/>
    <property type="evidence" value="ECO:0007669"/>
    <property type="project" value="TreeGrafter"/>
</dbReference>
<feature type="region of interest" description="Disordered" evidence="5">
    <location>
        <begin position="266"/>
        <end position="300"/>
    </location>
</feature>
<dbReference type="Gene3D" id="1.20.1070.10">
    <property type="entry name" value="Rhodopsin 7-helix transmembrane proteins"/>
    <property type="match status" value="1"/>
</dbReference>
<dbReference type="SUPFAM" id="SSF81321">
    <property type="entry name" value="Family A G protein-coupled receptor-like"/>
    <property type="match status" value="1"/>
</dbReference>
<evidence type="ECO:0000313" key="7">
    <source>
        <dbReference type="EMBL" id="CAJ1937660.1"/>
    </source>
</evidence>
<feature type="compositionally biased region" description="Basic and acidic residues" evidence="5">
    <location>
        <begin position="538"/>
        <end position="550"/>
    </location>
</feature>
<protein>
    <submittedName>
        <fullName evidence="7">Uncharacterized protein</fullName>
    </submittedName>
</protein>
<evidence type="ECO:0000256" key="6">
    <source>
        <dbReference type="SAM" id="Phobius"/>
    </source>
</evidence>
<dbReference type="PANTHER" id="PTHR23112">
    <property type="entry name" value="G PROTEIN-COUPLED RECEPTOR 157-RELATED"/>
    <property type="match status" value="1"/>
</dbReference>
<dbReference type="PANTHER" id="PTHR23112:SF0">
    <property type="entry name" value="TRANSMEMBRANE PROTEIN 116"/>
    <property type="match status" value="1"/>
</dbReference>
<sequence>MNNSSAIDTTNNNNDDATAAAYTYSSMPSTIQQRVISSIQIPVSIFSLIGSSLIVYNIIRKNSSNSSKNTPHRRIMLALSVSNIISTLGWMLQPFLVPRKNVPDPWVYAVGNDASCVMLGAISQFSVISQPLYLAFLSLYFLLTVKFGVKQRDFEAKYERWIHASIVLIAVSTAMGGIFLGLFRPNVISPGCWVNHDPQDEGCNGRWCREKTFALVFGAIPSLASLLVIFGSNLMLYVHVRTTVIEGQKKSMSSEMKLTDFQASLMSSSPAPLPPGSTSRTFSDTQQQQQQQQQQVDECNVGTREEAVDARKKYTHSNASFSDISVWSGVGGGDAKRSVLRSSNKQWKRVRQVGRQAFLYVGAYLLAFSWSLALHCCLIILDVEHRQGSEDVVFPLMVLQAIFGGSLGFSLALIFFLPKIKQARRKYDCEPWWWVFQQVITGEAEKVERFSGISIASSVKGTTSTRHRDVVMPKKNKNWNTTGQSKNSRQQEQEQQEQQQVPSAISMSAMVNMSESISIDDLIEEEEEEADMDTAGTELEHHHDDSEACDHHHHHHHHREGSSFSFDEEFGE</sequence>
<feature type="transmembrane region" description="Helical" evidence="6">
    <location>
        <begin position="393"/>
        <end position="417"/>
    </location>
</feature>
<comment type="caution">
    <text evidence="7">The sequence shown here is derived from an EMBL/GenBank/DDBJ whole genome shotgun (WGS) entry which is preliminary data.</text>
</comment>
<dbReference type="GO" id="GO:0007189">
    <property type="term" value="P:adenylate cyclase-activating G protein-coupled receptor signaling pathway"/>
    <property type="evidence" value="ECO:0007669"/>
    <property type="project" value="TreeGrafter"/>
</dbReference>
<feature type="region of interest" description="Disordered" evidence="5">
    <location>
        <begin position="464"/>
        <end position="502"/>
    </location>
</feature>
<keyword evidence="4 6" id="KW-0472">Membrane</keyword>
<evidence type="ECO:0000313" key="8">
    <source>
        <dbReference type="Proteomes" id="UP001295423"/>
    </source>
</evidence>
<keyword evidence="8" id="KW-1185">Reference proteome</keyword>
<feature type="region of interest" description="Disordered" evidence="5">
    <location>
        <begin position="527"/>
        <end position="572"/>
    </location>
</feature>
<keyword evidence="2 6" id="KW-0812">Transmembrane</keyword>
<dbReference type="Proteomes" id="UP001295423">
    <property type="component" value="Unassembled WGS sequence"/>
</dbReference>
<feature type="transmembrane region" description="Helical" evidence="6">
    <location>
        <begin position="161"/>
        <end position="183"/>
    </location>
</feature>